<keyword evidence="7 10" id="KW-0546">Nucleotide metabolism</keyword>
<dbReference type="InterPro" id="IPR002637">
    <property type="entry name" value="RdgB/HAM1"/>
</dbReference>
<dbReference type="GO" id="GO:0009117">
    <property type="term" value="P:nucleotide metabolic process"/>
    <property type="evidence" value="ECO:0007669"/>
    <property type="project" value="UniProtKB-KW"/>
</dbReference>
<dbReference type="Proteomes" id="UP000032740">
    <property type="component" value="Chromosome"/>
</dbReference>
<dbReference type="GO" id="GO:0005829">
    <property type="term" value="C:cytosol"/>
    <property type="evidence" value="ECO:0007669"/>
    <property type="project" value="TreeGrafter"/>
</dbReference>
<evidence type="ECO:0000256" key="3">
    <source>
        <dbReference type="ARBA" id="ARBA00022723"/>
    </source>
</evidence>
<evidence type="ECO:0000256" key="2">
    <source>
        <dbReference type="ARBA" id="ARBA00011738"/>
    </source>
</evidence>
<dbReference type="HAMAP" id="MF_01405">
    <property type="entry name" value="Non_canon_purine_NTPase"/>
    <property type="match status" value="1"/>
</dbReference>
<feature type="binding site" evidence="10">
    <location>
        <begin position="7"/>
        <end position="12"/>
    </location>
    <ligand>
        <name>substrate</name>
    </ligand>
</feature>
<comment type="similarity">
    <text evidence="1 10 11">Belongs to the HAM1 NTPase family.</text>
</comment>
<keyword evidence="5 10" id="KW-0378">Hydrolase</keyword>
<feature type="binding site" evidence="10">
    <location>
        <position position="171"/>
    </location>
    <ligand>
        <name>substrate</name>
    </ligand>
</feature>
<dbReference type="PANTHER" id="PTHR11067:SF9">
    <property type="entry name" value="INOSINE TRIPHOSPHATE PYROPHOSPHATASE"/>
    <property type="match status" value="1"/>
</dbReference>
<dbReference type="InterPro" id="IPR020922">
    <property type="entry name" value="dITP/XTP_pyrophosphatase"/>
</dbReference>
<reference evidence="12 13" key="1">
    <citation type="journal article" date="2013" name="J. Mol. Microbiol. Biotechnol.">
        <title>Analysis of the Complete Genomes of Acholeplasma brassicae , A. palmae and A. laidlawii and Their Comparison to the Obligate Parasites from ' Candidatus Phytoplasma'.</title>
        <authorList>
            <person name="Kube M."/>
            <person name="Siewert C."/>
            <person name="Migdoll A.M."/>
            <person name="Duduk B."/>
            <person name="Holz S."/>
            <person name="Rabus R."/>
            <person name="Seemuller E."/>
            <person name="Mitrovic J."/>
            <person name="Muller I."/>
            <person name="Buttner C."/>
            <person name="Reinhardt R."/>
        </authorList>
    </citation>
    <scope>NUCLEOTIDE SEQUENCE [LARGE SCALE GENOMIC DNA]</scope>
    <source>
        <strain evidence="12 13">J233</strain>
    </source>
</reference>
<feature type="binding site" evidence="10">
    <location>
        <position position="40"/>
    </location>
    <ligand>
        <name>Mg(2+)</name>
        <dbReference type="ChEBI" id="CHEBI:18420"/>
    </ligand>
</feature>
<keyword evidence="6 10" id="KW-0460">Magnesium</keyword>
<dbReference type="OrthoDB" id="9807456at2"/>
<dbReference type="HOGENOM" id="CLU_082080_0_2_14"/>
<dbReference type="SUPFAM" id="SSF52972">
    <property type="entry name" value="ITPase-like"/>
    <property type="match status" value="1"/>
</dbReference>
<dbReference type="STRING" id="1318466.BN85407330"/>
<evidence type="ECO:0000313" key="13">
    <source>
        <dbReference type="Proteomes" id="UP000032740"/>
    </source>
</evidence>
<dbReference type="InterPro" id="IPR029001">
    <property type="entry name" value="ITPase-like_fam"/>
</dbReference>
<dbReference type="GO" id="GO:0035870">
    <property type="term" value="F:dITP diphosphatase activity"/>
    <property type="evidence" value="ECO:0007669"/>
    <property type="project" value="UniProtKB-UniRule"/>
</dbReference>
<dbReference type="GO" id="GO:0000166">
    <property type="term" value="F:nucleotide binding"/>
    <property type="evidence" value="ECO:0007669"/>
    <property type="project" value="UniProtKB-KW"/>
</dbReference>
<dbReference type="GO" id="GO:0036222">
    <property type="term" value="F:XTP diphosphatase activity"/>
    <property type="evidence" value="ECO:0007669"/>
    <property type="project" value="UniProtKB-UniRule"/>
</dbReference>
<evidence type="ECO:0000256" key="8">
    <source>
        <dbReference type="ARBA" id="ARBA00051875"/>
    </source>
</evidence>
<evidence type="ECO:0000256" key="9">
    <source>
        <dbReference type="ARBA" id="ARBA00052017"/>
    </source>
</evidence>
<comment type="function">
    <text evidence="10">Pyrophosphatase that catalyzes the hydrolysis of nucleoside triphosphates to their monophosphate derivatives, with a high preference for the non-canonical purine nucleotides XTP (xanthosine triphosphate), dITP (deoxyinosine triphosphate) and ITP. Seems to function as a house-cleaning enzyme that removes non-canonical purine nucleotides from the nucleotide pool, thus preventing their incorporation into DNA/RNA and avoiding chromosomal lesions.</text>
</comment>
<dbReference type="PANTHER" id="PTHR11067">
    <property type="entry name" value="INOSINE TRIPHOSPHATE PYROPHOSPHATASE/HAM1 PROTEIN"/>
    <property type="match status" value="1"/>
</dbReference>
<evidence type="ECO:0000256" key="11">
    <source>
        <dbReference type="RuleBase" id="RU003781"/>
    </source>
</evidence>
<dbReference type="GO" id="GO:0009146">
    <property type="term" value="P:purine nucleoside triphosphate catabolic process"/>
    <property type="evidence" value="ECO:0007669"/>
    <property type="project" value="UniProtKB-UniRule"/>
</dbReference>
<dbReference type="FunFam" id="3.90.950.10:FF:000001">
    <property type="entry name" value="dITP/XTP pyrophosphatase"/>
    <property type="match status" value="1"/>
</dbReference>
<dbReference type="Gene3D" id="3.90.950.10">
    <property type="match status" value="1"/>
</dbReference>
<comment type="catalytic activity">
    <reaction evidence="10">
        <text>ITP + H2O = IMP + diphosphate + H(+)</text>
        <dbReference type="Rhea" id="RHEA:29399"/>
        <dbReference type="ChEBI" id="CHEBI:15377"/>
        <dbReference type="ChEBI" id="CHEBI:15378"/>
        <dbReference type="ChEBI" id="CHEBI:33019"/>
        <dbReference type="ChEBI" id="CHEBI:58053"/>
        <dbReference type="ChEBI" id="CHEBI:61402"/>
        <dbReference type="EC" id="3.6.1.66"/>
    </reaction>
</comment>
<dbReference type="RefSeq" id="WP_026658869.1">
    <property type="nucleotide sequence ID" value="NC_022538.1"/>
</dbReference>
<dbReference type="CDD" id="cd00515">
    <property type="entry name" value="HAM1"/>
    <property type="match status" value="1"/>
</dbReference>
<sequence>MKLILATHNKGKVMELKSLLNNPEIEVISLSDLNDYEEIEETGTTFLENAKLKALTIAKKYHLPTLADDSGLEVYSLNMEPGVYSARYSGKGDLENCLKLLANMKEKKDRKARFISVIAYIDKDLKFKSFEGTWEGEISFNIKGENGFGYDSVFIPEGYHITAAQMESSLKNSISHRAKALKKLIEEL</sequence>
<dbReference type="NCBIfam" id="TIGR00042">
    <property type="entry name" value="RdgB/HAM1 family non-canonical purine NTP pyrophosphatase"/>
    <property type="match status" value="1"/>
</dbReference>
<dbReference type="EC" id="3.6.1.66" evidence="10"/>
<dbReference type="EMBL" id="FO681347">
    <property type="protein sequence ID" value="CCV64310.1"/>
    <property type="molecule type" value="Genomic_DNA"/>
</dbReference>
<feature type="binding site" evidence="10">
    <location>
        <position position="69"/>
    </location>
    <ligand>
        <name>Mg(2+)</name>
        <dbReference type="ChEBI" id="CHEBI:18420"/>
    </ligand>
</feature>
<evidence type="ECO:0000256" key="1">
    <source>
        <dbReference type="ARBA" id="ARBA00008023"/>
    </source>
</evidence>
<feature type="binding site" evidence="10">
    <location>
        <begin position="176"/>
        <end position="177"/>
    </location>
    <ligand>
        <name>substrate</name>
    </ligand>
</feature>
<feature type="binding site" evidence="10">
    <location>
        <begin position="148"/>
        <end position="151"/>
    </location>
    <ligand>
        <name>substrate</name>
    </ligand>
</feature>
<evidence type="ECO:0000256" key="5">
    <source>
        <dbReference type="ARBA" id="ARBA00022801"/>
    </source>
</evidence>
<dbReference type="KEGG" id="apal:BN85407330"/>
<dbReference type="AlphaFoldDB" id="U4KPU4"/>
<evidence type="ECO:0000256" key="10">
    <source>
        <dbReference type="HAMAP-Rule" id="MF_01405"/>
    </source>
</evidence>
<comment type="catalytic activity">
    <reaction evidence="8 10">
        <text>dITP + H2O = dIMP + diphosphate + H(+)</text>
        <dbReference type="Rhea" id="RHEA:28342"/>
        <dbReference type="ChEBI" id="CHEBI:15377"/>
        <dbReference type="ChEBI" id="CHEBI:15378"/>
        <dbReference type="ChEBI" id="CHEBI:33019"/>
        <dbReference type="ChEBI" id="CHEBI:61194"/>
        <dbReference type="ChEBI" id="CHEBI:61382"/>
        <dbReference type="EC" id="3.6.1.66"/>
    </reaction>
</comment>
<evidence type="ECO:0000256" key="4">
    <source>
        <dbReference type="ARBA" id="ARBA00022741"/>
    </source>
</evidence>
<comment type="catalytic activity">
    <reaction evidence="9 10">
        <text>XTP + H2O = XMP + diphosphate + H(+)</text>
        <dbReference type="Rhea" id="RHEA:28610"/>
        <dbReference type="ChEBI" id="CHEBI:15377"/>
        <dbReference type="ChEBI" id="CHEBI:15378"/>
        <dbReference type="ChEBI" id="CHEBI:33019"/>
        <dbReference type="ChEBI" id="CHEBI:57464"/>
        <dbReference type="ChEBI" id="CHEBI:61314"/>
        <dbReference type="EC" id="3.6.1.66"/>
    </reaction>
</comment>
<evidence type="ECO:0000256" key="6">
    <source>
        <dbReference type="ARBA" id="ARBA00022842"/>
    </source>
</evidence>
<comment type="subunit">
    <text evidence="2 10">Homodimer.</text>
</comment>
<evidence type="ECO:0000256" key="7">
    <source>
        <dbReference type="ARBA" id="ARBA00023080"/>
    </source>
</evidence>
<dbReference type="GO" id="GO:0017111">
    <property type="term" value="F:ribonucleoside triphosphate phosphatase activity"/>
    <property type="evidence" value="ECO:0007669"/>
    <property type="project" value="InterPro"/>
</dbReference>
<gene>
    <name evidence="12" type="ORF">BN85407330</name>
</gene>
<dbReference type="GO" id="GO:0036220">
    <property type="term" value="F:ITP diphosphatase activity"/>
    <property type="evidence" value="ECO:0007669"/>
    <property type="project" value="UniProtKB-UniRule"/>
</dbReference>
<dbReference type="Pfam" id="PF01725">
    <property type="entry name" value="Ham1p_like"/>
    <property type="match status" value="1"/>
</dbReference>
<evidence type="ECO:0000313" key="12">
    <source>
        <dbReference type="EMBL" id="CCV64310.1"/>
    </source>
</evidence>
<keyword evidence="3 10" id="KW-0479">Metal-binding</keyword>
<feature type="active site" description="Proton acceptor" evidence="10">
    <location>
        <position position="69"/>
    </location>
</feature>
<protein>
    <recommendedName>
        <fullName evidence="10">dITP/XTP pyrophosphatase</fullName>
        <ecNumber evidence="10">3.6.1.66</ecNumber>
    </recommendedName>
    <alternativeName>
        <fullName evidence="10">Non-canonical purine NTP pyrophosphatase</fullName>
    </alternativeName>
    <alternativeName>
        <fullName evidence="10">Non-standard purine NTP pyrophosphatase</fullName>
    </alternativeName>
    <alternativeName>
        <fullName evidence="10">Nucleoside-triphosphate diphosphatase</fullName>
    </alternativeName>
    <alternativeName>
        <fullName evidence="10">Nucleoside-triphosphate pyrophosphatase</fullName>
        <shortName evidence="10">NTPase</shortName>
    </alternativeName>
</protein>
<dbReference type="GO" id="GO:0046872">
    <property type="term" value="F:metal ion binding"/>
    <property type="evidence" value="ECO:0007669"/>
    <property type="project" value="UniProtKB-KW"/>
</dbReference>
<organism evidence="12 13">
    <name type="scientific">Alteracholeplasma palmae (strain ATCC 49389 / J233)</name>
    <name type="common">Acholeplasma palmae</name>
    <dbReference type="NCBI Taxonomy" id="1318466"/>
    <lineage>
        <taxon>Bacteria</taxon>
        <taxon>Bacillati</taxon>
        <taxon>Mycoplasmatota</taxon>
        <taxon>Mollicutes</taxon>
        <taxon>Acholeplasmatales</taxon>
        <taxon>Acholeplasmataceae</taxon>
        <taxon>Acholeplasma</taxon>
    </lineage>
</organism>
<name>U4KPU4_ALTPJ</name>
<keyword evidence="13" id="KW-1185">Reference proteome</keyword>
<comment type="cofactor">
    <cofactor evidence="10">
        <name>Mg(2+)</name>
        <dbReference type="ChEBI" id="CHEBI:18420"/>
    </cofactor>
    <text evidence="10">Binds 1 Mg(2+) ion per subunit.</text>
</comment>
<feature type="binding site" evidence="10">
    <location>
        <position position="70"/>
    </location>
    <ligand>
        <name>substrate</name>
    </ligand>
</feature>
<keyword evidence="4 10" id="KW-0547">Nucleotide-binding</keyword>
<accession>U4KPU4</accession>
<proteinExistence type="inferred from homology"/>